<proteinExistence type="predicted"/>
<protein>
    <submittedName>
        <fullName evidence="2">Uncharacterized protein</fullName>
    </submittedName>
</protein>
<reference evidence="3" key="1">
    <citation type="submission" date="2014-03" db="EMBL/GenBank/DDBJ databases">
        <title>The Genome Sequence of Puccinia striiformis f. sp. tritici PST-78.</title>
        <authorList>
            <consortium name="The Broad Institute Genome Sequencing Platform"/>
            <person name="Cuomo C."/>
            <person name="Hulbert S."/>
            <person name="Chen X."/>
            <person name="Walker B."/>
            <person name="Young S.K."/>
            <person name="Zeng Q."/>
            <person name="Gargeya S."/>
            <person name="Fitzgerald M."/>
            <person name="Haas B."/>
            <person name="Abouelleil A."/>
            <person name="Alvarado L."/>
            <person name="Arachchi H.M."/>
            <person name="Berlin A.M."/>
            <person name="Chapman S.B."/>
            <person name="Goldberg J."/>
            <person name="Griggs A."/>
            <person name="Gujja S."/>
            <person name="Hansen M."/>
            <person name="Howarth C."/>
            <person name="Imamovic A."/>
            <person name="Larimer J."/>
            <person name="McCowan C."/>
            <person name="Montmayeur A."/>
            <person name="Murphy C."/>
            <person name="Neiman D."/>
            <person name="Pearson M."/>
            <person name="Priest M."/>
            <person name="Roberts A."/>
            <person name="Saif S."/>
            <person name="Shea T."/>
            <person name="Sisk P."/>
            <person name="Sykes S."/>
            <person name="Wortman J."/>
            <person name="Nusbaum C."/>
            <person name="Birren B."/>
        </authorList>
    </citation>
    <scope>NUCLEOTIDE SEQUENCE [LARGE SCALE GENOMIC DNA]</scope>
    <source>
        <strain evidence="3">race PST-78</strain>
    </source>
</reference>
<accession>A0A0L0VQF9</accession>
<feature type="region of interest" description="Disordered" evidence="1">
    <location>
        <begin position="28"/>
        <end position="66"/>
    </location>
</feature>
<evidence type="ECO:0000313" key="2">
    <source>
        <dbReference type="EMBL" id="KNF01496.1"/>
    </source>
</evidence>
<sequence length="234" mass="25474">MGHRRISSSRAWKRPSLKNARSFLIKLVQSQPPSPQKADGPASNDTARHEPEEDGLFSRGADNLPPTYEVAIQTPSHIRGRDRTNLSDELQERLTCSTTSRTSMIMKNASYSSSIASSAAPLPRSPIQAAISLPTATELEETEEIDLAYEQSIPRLSSQQTCSSTNPCPSKKAVTYKVMKASSTGGLNSLARRATNGGRSSNRRDKELIAAKRSLPILTKFGKPSNAHKNVTLI</sequence>
<comment type="caution">
    <text evidence="2">The sequence shown here is derived from an EMBL/GenBank/DDBJ whole genome shotgun (WGS) entry which is preliminary data.</text>
</comment>
<evidence type="ECO:0000313" key="3">
    <source>
        <dbReference type="Proteomes" id="UP000054564"/>
    </source>
</evidence>
<dbReference type="Proteomes" id="UP000054564">
    <property type="component" value="Unassembled WGS sequence"/>
</dbReference>
<gene>
    <name evidence="2" type="ORF">PSTG_05276</name>
</gene>
<dbReference type="EMBL" id="AJIL01000029">
    <property type="protein sequence ID" value="KNF01496.1"/>
    <property type="molecule type" value="Genomic_DNA"/>
</dbReference>
<organism evidence="2 3">
    <name type="scientific">Puccinia striiformis f. sp. tritici PST-78</name>
    <dbReference type="NCBI Taxonomy" id="1165861"/>
    <lineage>
        <taxon>Eukaryota</taxon>
        <taxon>Fungi</taxon>
        <taxon>Dikarya</taxon>
        <taxon>Basidiomycota</taxon>
        <taxon>Pucciniomycotina</taxon>
        <taxon>Pucciniomycetes</taxon>
        <taxon>Pucciniales</taxon>
        <taxon>Pucciniaceae</taxon>
        <taxon>Puccinia</taxon>
    </lineage>
</organism>
<dbReference type="AlphaFoldDB" id="A0A0L0VQF9"/>
<keyword evidence="3" id="KW-1185">Reference proteome</keyword>
<evidence type="ECO:0000256" key="1">
    <source>
        <dbReference type="SAM" id="MobiDB-lite"/>
    </source>
</evidence>
<dbReference type="OrthoDB" id="2503976at2759"/>
<name>A0A0L0VQF9_9BASI</name>